<dbReference type="InterPro" id="IPR001509">
    <property type="entry name" value="Epimerase_deHydtase"/>
</dbReference>
<evidence type="ECO:0000256" key="5">
    <source>
        <dbReference type="ARBA" id="ARBA00013189"/>
    </source>
</evidence>
<evidence type="ECO:0000313" key="14">
    <source>
        <dbReference type="Proteomes" id="UP000230407"/>
    </source>
</evidence>
<comment type="subunit">
    <text evidence="10">Homodimer.</text>
</comment>
<comment type="similarity">
    <text evidence="4 10">Belongs to the NAD(P)-dependent epimerase/dehydratase family.</text>
</comment>
<dbReference type="PANTHER" id="PTHR43725">
    <property type="entry name" value="UDP-GLUCOSE 4-EPIMERASE"/>
    <property type="match status" value="1"/>
</dbReference>
<dbReference type="GO" id="GO:0033499">
    <property type="term" value="P:galactose catabolic process via UDP-galactose, Leloir pathway"/>
    <property type="evidence" value="ECO:0007669"/>
    <property type="project" value="TreeGrafter"/>
</dbReference>
<keyword evidence="9 10" id="KW-0119">Carbohydrate metabolism</keyword>
<evidence type="ECO:0000256" key="9">
    <source>
        <dbReference type="ARBA" id="ARBA00023277"/>
    </source>
</evidence>
<dbReference type="Pfam" id="PF01370">
    <property type="entry name" value="Epimerase"/>
    <property type="match status" value="1"/>
</dbReference>
<evidence type="ECO:0000256" key="8">
    <source>
        <dbReference type="ARBA" id="ARBA00023235"/>
    </source>
</evidence>
<dbReference type="NCBIfam" id="TIGR01179">
    <property type="entry name" value="galE"/>
    <property type="match status" value="1"/>
</dbReference>
<keyword evidence="8 10" id="KW-0413">Isomerase</keyword>
<dbReference type="GO" id="GO:0003978">
    <property type="term" value="F:UDP-glucose 4-epimerase activity"/>
    <property type="evidence" value="ECO:0007669"/>
    <property type="project" value="UniProtKB-UniRule"/>
</dbReference>
<evidence type="ECO:0000256" key="1">
    <source>
        <dbReference type="ARBA" id="ARBA00000083"/>
    </source>
</evidence>
<dbReference type="UniPathway" id="UPA00214"/>
<keyword evidence="7 10" id="KW-0520">NAD</keyword>
<dbReference type="Gene3D" id="3.40.50.720">
    <property type="entry name" value="NAD(P)-binding Rossmann-like Domain"/>
    <property type="match status" value="1"/>
</dbReference>
<organism evidence="13 14">
    <name type="scientific">Streptomyces carminius</name>
    <dbReference type="NCBI Taxonomy" id="2665496"/>
    <lineage>
        <taxon>Bacteria</taxon>
        <taxon>Bacillati</taxon>
        <taxon>Actinomycetota</taxon>
        <taxon>Actinomycetes</taxon>
        <taxon>Kitasatosporales</taxon>
        <taxon>Streptomycetaceae</taxon>
        <taxon>Streptomyces</taxon>
    </lineage>
</organism>
<name>A0A2M8M0P0_9ACTN</name>
<dbReference type="EC" id="5.1.3.2" evidence="5 10"/>
<dbReference type="AlphaFoldDB" id="A0A2M8M0P0"/>
<evidence type="ECO:0000256" key="4">
    <source>
        <dbReference type="ARBA" id="ARBA00007637"/>
    </source>
</evidence>
<dbReference type="RefSeq" id="WP_100201862.1">
    <property type="nucleotide sequence ID" value="NZ_PGGW01000039.1"/>
</dbReference>
<dbReference type="PANTHER" id="PTHR43725:SF53">
    <property type="entry name" value="UDP-ARABINOSE 4-EPIMERASE 1"/>
    <property type="match status" value="1"/>
</dbReference>
<dbReference type="Gene3D" id="3.90.25.10">
    <property type="entry name" value="UDP-galactose 4-epimerase, domain 1"/>
    <property type="match status" value="1"/>
</dbReference>
<protein>
    <recommendedName>
        <fullName evidence="6 10">UDP-glucose 4-epimerase</fullName>
        <ecNumber evidence="5 10">5.1.3.2</ecNumber>
    </recommendedName>
</protein>
<dbReference type="Proteomes" id="UP000230407">
    <property type="component" value="Unassembled WGS sequence"/>
</dbReference>
<evidence type="ECO:0000313" key="12">
    <source>
        <dbReference type="EMBL" id="PJE97063.1"/>
    </source>
</evidence>
<evidence type="ECO:0000256" key="10">
    <source>
        <dbReference type="RuleBase" id="RU366046"/>
    </source>
</evidence>
<comment type="catalytic activity">
    <reaction evidence="1 10">
        <text>UDP-alpha-D-glucose = UDP-alpha-D-galactose</text>
        <dbReference type="Rhea" id="RHEA:22168"/>
        <dbReference type="ChEBI" id="CHEBI:58885"/>
        <dbReference type="ChEBI" id="CHEBI:66914"/>
        <dbReference type="EC" id="5.1.3.2"/>
    </reaction>
</comment>
<dbReference type="EMBL" id="PGGW01000050">
    <property type="protein sequence ID" value="PJE97063.1"/>
    <property type="molecule type" value="Genomic_DNA"/>
</dbReference>
<evidence type="ECO:0000256" key="6">
    <source>
        <dbReference type="ARBA" id="ARBA00018569"/>
    </source>
</evidence>
<comment type="cofactor">
    <cofactor evidence="2 10">
        <name>NAD(+)</name>
        <dbReference type="ChEBI" id="CHEBI:57540"/>
    </cofactor>
</comment>
<gene>
    <name evidence="13" type="primary">galE</name>
    <name evidence="13" type="ORF">CUT44_11680</name>
    <name evidence="12" type="ORF">CUT44_14935</name>
</gene>
<evidence type="ECO:0000256" key="2">
    <source>
        <dbReference type="ARBA" id="ARBA00001911"/>
    </source>
</evidence>
<evidence type="ECO:0000256" key="3">
    <source>
        <dbReference type="ARBA" id="ARBA00004947"/>
    </source>
</evidence>
<reference evidence="13 14" key="1">
    <citation type="submission" date="2017-11" db="EMBL/GenBank/DDBJ databases">
        <title>Streptomyces carmine sp. nov., a novel actinomycete isolated from Sophora alopecuroides in Xinjiang, China.</title>
        <authorList>
            <person name="Wang Y."/>
            <person name="Luo X."/>
            <person name="Wan C."/>
            <person name="Zhang L."/>
        </authorList>
    </citation>
    <scope>NUCLEOTIDE SEQUENCE [LARGE SCALE GENOMIC DNA]</scope>
    <source>
        <strain evidence="13 14">TRM SA0054</strain>
    </source>
</reference>
<dbReference type="InterPro" id="IPR005886">
    <property type="entry name" value="UDP_G4E"/>
</dbReference>
<comment type="pathway">
    <text evidence="3 10">Carbohydrate metabolism; galactose metabolism.</text>
</comment>
<dbReference type="EMBL" id="PGGW01000039">
    <property type="protein sequence ID" value="PJE97772.1"/>
    <property type="molecule type" value="Genomic_DNA"/>
</dbReference>
<comment type="caution">
    <text evidence="13">The sequence shown here is derived from an EMBL/GenBank/DDBJ whole genome shotgun (WGS) entry which is preliminary data.</text>
</comment>
<evidence type="ECO:0000256" key="7">
    <source>
        <dbReference type="ARBA" id="ARBA00023027"/>
    </source>
</evidence>
<proteinExistence type="inferred from homology"/>
<keyword evidence="14" id="KW-1185">Reference proteome</keyword>
<evidence type="ECO:0000313" key="13">
    <source>
        <dbReference type="EMBL" id="PJE97772.1"/>
    </source>
</evidence>
<feature type="domain" description="NAD-dependent epimerase/dehydratase" evidence="11">
    <location>
        <begin position="6"/>
        <end position="245"/>
    </location>
</feature>
<sequence>MSGTYLVTGGAGYVGSVVAAHLLEAGHRVTVLDDLSTGFREGVPEGAEFVEGRIQDADRWLDRSYDAVLHFAASSQVGESVVHPEKYWHNNVGGTLALLDAMRAAHVRTLVFSSTAAVYGEPAQVPIREDSPTAPTNPYGAAKLAVDHMIAGECAAHGLAAVSLRYFNVAGAHRGGRGVLGERHDPESHLIPLVLQVALGERGSVSVYGDDYPTPDGTCVRDYIHVADLAEAHLLALDAARPGEHLVCNLGNGSGFSVREVIRTVREVTGHPVPETPAPRRAGDPAVLVAAADRARELLGWRPSRTELRDIVADAWAFARGRVLDPAGDTAGHTARDTADGGSAG</sequence>
<dbReference type="CDD" id="cd05247">
    <property type="entry name" value="UDP_G4E_1_SDR_e"/>
    <property type="match status" value="1"/>
</dbReference>
<accession>A0A2M8M0P0</accession>
<dbReference type="InterPro" id="IPR036291">
    <property type="entry name" value="NAD(P)-bd_dom_sf"/>
</dbReference>
<dbReference type="SUPFAM" id="SSF51735">
    <property type="entry name" value="NAD(P)-binding Rossmann-fold domains"/>
    <property type="match status" value="1"/>
</dbReference>
<evidence type="ECO:0000259" key="11">
    <source>
        <dbReference type="Pfam" id="PF01370"/>
    </source>
</evidence>